<evidence type="ECO:0000256" key="5">
    <source>
        <dbReference type="SAM" id="MobiDB-lite"/>
    </source>
</evidence>
<evidence type="ECO:0000256" key="1">
    <source>
        <dbReference type="ARBA" id="ARBA00004141"/>
    </source>
</evidence>
<gene>
    <name evidence="7" type="ORF">D9615_004900</name>
</gene>
<dbReference type="AlphaFoldDB" id="A0A8H5HHD2"/>
<feature type="transmembrane region" description="Helical" evidence="6">
    <location>
        <begin position="306"/>
        <end position="327"/>
    </location>
</feature>
<comment type="subcellular location">
    <subcellularLocation>
        <location evidence="1">Membrane</location>
        <topology evidence="1">Multi-pass membrane protein</topology>
    </subcellularLocation>
</comment>
<dbReference type="PANTHER" id="PTHR11785">
    <property type="entry name" value="AMINO ACID TRANSPORTER"/>
    <property type="match status" value="1"/>
</dbReference>
<protein>
    <submittedName>
        <fullName evidence="7">Uncharacterized protein</fullName>
    </submittedName>
</protein>
<feature type="transmembrane region" description="Helical" evidence="6">
    <location>
        <begin position="401"/>
        <end position="421"/>
    </location>
</feature>
<dbReference type="PANTHER" id="PTHR11785:SF498">
    <property type="entry name" value="HIGH-AFFINITY METHIONINE PERMEASE"/>
    <property type="match status" value="1"/>
</dbReference>
<evidence type="ECO:0000313" key="8">
    <source>
        <dbReference type="Proteomes" id="UP000565441"/>
    </source>
</evidence>
<evidence type="ECO:0000256" key="2">
    <source>
        <dbReference type="ARBA" id="ARBA00022692"/>
    </source>
</evidence>
<dbReference type="Pfam" id="PF13520">
    <property type="entry name" value="AA_permease_2"/>
    <property type="match status" value="1"/>
</dbReference>
<feature type="compositionally biased region" description="Pro residues" evidence="5">
    <location>
        <begin position="638"/>
        <end position="651"/>
    </location>
</feature>
<dbReference type="OrthoDB" id="5982228at2759"/>
<keyword evidence="3 6" id="KW-1133">Transmembrane helix</keyword>
<evidence type="ECO:0000256" key="4">
    <source>
        <dbReference type="ARBA" id="ARBA00023136"/>
    </source>
</evidence>
<dbReference type="InterPro" id="IPR002293">
    <property type="entry name" value="AA/rel_permease1"/>
</dbReference>
<name>A0A8H5HHD2_9AGAR</name>
<feature type="transmembrane region" description="Helical" evidence="6">
    <location>
        <begin position="222"/>
        <end position="244"/>
    </location>
</feature>
<proteinExistence type="predicted"/>
<comment type="caution">
    <text evidence="7">The sequence shown here is derived from an EMBL/GenBank/DDBJ whole genome shotgun (WGS) entry which is preliminary data.</text>
</comment>
<reference evidence="7 8" key="1">
    <citation type="journal article" date="2020" name="ISME J.">
        <title>Uncovering the hidden diversity of litter-decomposition mechanisms in mushroom-forming fungi.</title>
        <authorList>
            <person name="Floudas D."/>
            <person name="Bentzer J."/>
            <person name="Ahren D."/>
            <person name="Johansson T."/>
            <person name="Persson P."/>
            <person name="Tunlid A."/>
        </authorList>
    </citation>
    <scope>NUCLEOTIDE SEQUENCE [LARGE SCALE GENOMIC DNA]</scope>
    <source>
        <strain evidence="7 8">CBS 661.87</strain>
    </source>
</reference>
<dbReference type="GO" id="GO:0016020">
    <property type="term" value="C:membrane"/>
    <property type="evidence" value="ECO:0007669"/>
    <property type="project" value="UniProtKB-SubCell"/>
</dbReference>
<sequence>MADHFPQQAKQASETDKLLPHDSFSGSAFGTKCLGSKGLSYAQSYKDGRDGVAQCGGSRGDFSQTKRQLGLFSAVFLIFNCIIGTGIYATPSIILRSSGSVGIALLTWIVGALLASTGIAVYIELGTGLPRSGGEKNYLEFMYRRPRFLITCIFAVYILLMRSQAANSIVFGEYVVHSLSITPSRYNTRAVAFLCLTFCLLIHGVTPTVGLRLQNTLGLSKLVILFAIATFGMFCLTRVPGFSVDESYEMPDNFTWSKFWEGSGTTGVNAFATGLFNVLWSFEGYTRVNQVLSEVRDPVRTIQRAAPLAMLLVTTAYISVNVAYFAVVAKADMLGSGTIVAALFFRNLFGATAEKAVSIIIAISMLGNLLAGIFSGGRVIQELGREGVLPHSSFFASNEPYNGPLAGLFTQYLFSCILMLAPPPGDAYLVLVSSSMYSISMINTLVSFGLLLLHTPLYREWKWSPPFRAPKFVIIIFFLSNVFLVTVPFIPPVPGSRTYKHLPYWAHVAVPRRTSLEHVWCRWLASLIARAKRTLRYPYTTPTIICSICVGDHMSISSVMMSRLMLNLHAATDLGLYSTYIPRAAPDEMTDSSSSQPCRTVELDTLWTADLERSHPGPGPGPRISDPDSRILHDLGVPHPPPSPAPPRTAS</sequence>
<feature type="region of interest" description="Disordered" evidence="5">
    <location>
        <begin position="609"/>
        <end position="651"/>
    </location>
</feature>
<evidence type="ECO:0000256" key="6">
    <source>
        <dbReference type="SAM" id="Phobius"/>
    </source>
</evidence>
<evidence type="ECO:0000313" key="7">
    <source>
        <dbReference type="EMBL" id="KAF5383260.1"/>
    </source>
</evidence>
<keyword evidence="2 6" id="KW-0812">Transmembrane</keyword>
<dbReference type="InterPro" id="IPR050598">
    <property type="entry name" value="AminoAcid_Transporter"/>
</dbReference>
<feature type="transmembrane region" description="Helical" evidence="6">
    <location>
        <begin position="472"/>
        <end position="490"/>
    </location>
</feature>
<feature type="transmembrane region" description="Helical" evidence="6">
    <location>
        <begin position="190"/>
        <end position="210"/>
    </location>
</feature>
<accession>A0A8H5HHD2</accession>
<dbReference type="GO" id="GO:0015179">
    <property type="term" value="F:L-amino acid transmembrane transporter activity"/>
    <property type="evidence" value="ECO:0007669"/>
    <property type="project" value="TreeGrafter"/>
</dbReference>
<evidence type="ECO:0000256" key="3">
    <source>
        <dbReference type="ARBA" id="ARBA00022989"/>
    </source>
</evidence>
<feature type="transmembrane region" description="Helical" evidence="6">
    <location>
        <begin position="333"/>
        <end position="349"/>
    </location>
</feature>
<feature type="transmembrane region" description="Helical" evidence="6">
    <location>
        <begin position="148"/>
        <end position="170"/>
    </location>
</feature>
<keyword evidence="4 6" id="KW-0472">Membrane</keyword>
<feature type="transmembrane region" description="Helical" evidence="6">
    <location>
        <begin position="428"/>
        <end position="452"/>
    </location>
</feature>
<keyword evidence="8" id="KW-1185">Reference proteome</keyword>
<organism evidence="7 8">
    <name type="scientific">Tricholomella constricta</name>
    <dbReference type="NCBI Taxonomy" id="117010"/>
    <lineage>
        <taxon>Eukaryota</taxon>
        <taxon>Fungi</taxon>
        <taxon>Dikarya</taxon>
        <taxon>Basidiomycota</taxon>
        <taxon>Agaricomycotina</taxon>
        <taxon>Agaricomycetes</taxon>
        <taxon>Agaricomycetidae</taxon>
        <taxon>Agaricales</taxon>
        <taxon>Tricholomatineae</taxon>
        <taxon>Lyophyllaceae</taxon>
        <taxon>Tricholomella</taxon>
    </lineage>
</organism>
<feature type="transmembrane region" description="Helical" evidence="6">
    <location>
        <begin position="69"/>
        <end position="89"/>
    </location>
</feature>
<feature type="transmembrane region" description="Helical" evidence="6">
    <location>
        <begin position="101"/>
        <end position="127"/>
    </location>
</feature>
<dbReference type="Gene3D" id="1.20.1740.10">
    <property type="entry name" value="Amino acid/polyamine transporter I"/>
    <property type="match status" value="1"/>
</dbReference>
<feature type="transmembrane region" description="Helical" evidence="6">
    <location>
        <begin position="356"/>
        <end position="381"/>
    </location>
</feature>
<dbReference type="EMBL" id="JAACJP010000007">
    <property type="protein sequence ID" value="KAF5383260.1"/>
    <property type="molecule type" value="Genomic_DNA"/>
</dbReference>
<feature type="transmembrane region" description="Helical" evidence="6">
    <location>
        <begin position="264"/>
        <end position="285"/>
    </location>
</feature>
<dbReference type="Proteomes" id="UP000565441">
    <property type="component" value="Unassembled WGS sequence"/>
</dbReference>